<dbReference type="Gene3D" id="3.40.50.2000">
    <property type="entry name" value="Glycogen Phosphorylase B"/>
    <property type="match status" value="2"/>
</dbReference>
<keyword evidence="3" id="KW-0808">Transferase</keyword>
<dbReference type="PANTHER" id="PTHR12526:SF630">
    <property type="entry name" value="GLYCOSYLTRANSFERASE"/>
    <property type="match status" value="1"/>
</dbReference>
<organism evidence="3 4">
    <name type="scientific">Marivirga arenosa</name>
    <dbReference type="NCBI Taxonomy" id="3059076"/>
    <lineage>
        <taxon>Bacteria</taxon>
        <taxon>Pseudomonadati</taxon>
        <taxon>Bacteroidota</taxon>
        <taxon>Cytophagia</taxon>
        <taxon>Cytophagales</taxon>
        <taxon>Marivirgaceae</taxon>
        <taxon>Marivirga</taxon>
    </lineage>
</organism>
<gene>
    <name evidence="3" type="ORF">QYS48_02255</name>
</gene>
<dbReference type="AlphaFoldDB" id="A0AA49JDL7"/>
<dbReference type="RefSeq" id="WP_308355636.1">
    <property type="nucleotide sequence ID" value="NZ_CP129970.2"/>
</dbReference>
<evidence type="ECO:0000259" key="2">
    <source>
        <dbReference type="Pfam" id="PF13439"/>
    </source>
</evidence>
<dbReference type="EMBL" id="CP129970">
    <property type="protein sequence ID" value="WKK85907.2"/>
    <property type="molecule type" value="Genomic_DNA"/>
</dbReference>
<dbReference type="Proteomes" id="UP001244443">
    <property type="component" value="Chromosome"/>
</dbReference>
<dbReference type="Pfam" id="PF13439">
    <property type="entry name" value="Glyco_transf_4"/>
    <property type="match status" value="1"/>
</dbReference>
<proteinExistence type="predicted"/>
<dbReference type="SUPFAM" id="SSF53756">
    <property type="entry name" value="UDP-Glycosyltransferase/glycogen phosphorylase"/>
    <property type="match status" value="1"/>
</dbReference>
<feature type="domain" description="Glycosyl transferase family 1" evidence="1">
    <location>
        <begin position="175"/>
        <end position="338"/>
    </location>
</feature>
<dbReference type="EC" id="2.4.-.-" evidence="3"/>
<dbReference type="Pfam" id="PF00534">
    <property type="entry name" value="Glycos_transf_1"/>
    <property type="match status" value="1"/>
</dbReference>
<sequence>MKVLHVSTEKVWRGGEQQIAYLIESLQLLGVENVLICNKNSKMHHYAKINKLNYRAVRIKNSIDLLAINSFVKIFKEVKADIVHLHSSKAHTLSLLANLFVPKQKFVLHRRVSFPISAGFINNIKYNANSLKRIICISKEIQTRVQNITGISKTEVIYSGINLDKFNNPIKEIDFRDRFQIDSEQIIIGGVGALSIEKDFNTFINTASIALKKVPNLSFLIVGDGPEKDKLKEKINQLGLNQKIILTGFLDNIPSLLSQLDIFMLCSQSEGLGTSFLDAFASKLPVVATRTGGVPEIVIHNKTGLITEPGNTEQLAQFIIELAQNPEKRIKLGESAKKFVKDFSIEEMAKRHFNLYKKILNS</sequence>
<dbReference type="InterPro" id="IPR028098">
    <property type="entry name" value="Glyco_trans_4-like_N"/>
</dbReference>
<evidence type="ECO:0000313" key="4">
    <source>
        <dbReference type="Proteomes" id="UP001244443"/>
    </source>
</evidence>
<keyword evidence="4" id="KW-1185">Reference proteome</keyword>
<protein>
    <submittedName>
        <fullName evidence="3">Glycosyltransferase family 4 protein</fullName>
        <ecNumber evidence="3">2.4.-.-</ecNumber>
    </submittedName>
</protein>
<evidence type="ECO:0000259" key="1">
    <source>
        <dbReference type="Pfam" id="PF00534"/>
    </source>
</evidence>
<dbReference type="CDD" id="cd03801">
    <property type="entry name" value="GT4_PimA-like"/>
    <property type="match status" value="1"/>
</dbReference>
<reference evidence="3" key="1">
    <citation type="submission" date="2023-08" db="EMBL/GenBank/DDBJ databases">
        <title>Comparative genomics and taxonomic characterization of three novel marine species of genus Marivirga.</title>
        <authorList>
            <person name="Muhammad N."/>
            <person name="Kim S.-G."/>
        </authorList>
    </citation>
    <scope>NUCLEOTIDE SEQUENCE [LARGE SCALE GENOMIC DNA]</scope>
    <source>
        <strain evidence="3">ABR2-2</strain>
    </source>
</reference>
<name>A0AA49JDL7_9BACT</name>
<evidence type="ECO:0000313" key="3">
    <source>
        <dbReference type="EMBL" id="WKK85907.2"/>
    </source>
</evidence>
<dbReference type="GO" id="GO:0016757">
    <property type="term" value="F:glycosyltransferase activity"/>
    <property type="evidence" value="ECO:0007669"/>
    <property type="project" value="UniProtKB-KW"/>
</dbReference>
<accession>A0AA49JDL7</accession>
<dbReference type="InterPro" id="IPR001296">
    <property type="entry name" value="Glyco_trans_1"/>
</dbReference>
<feature type="domain" description="Glycosyltransferase subfamily 4-like N-terminal" evidence="2">
    <location>
        <begin position="13"/>
        <end position="165"/>
    </location>
</feature>
<keyword evidence="3" id="KW-0328">Glycosyltransferase</keyword>
<dbReference type="PANTHER" id="PTHR12526">
    <property type="entry name" value="GLYCOSYLTRANSFERASE"/>
    <property type="match status" value="1"/>
</dbReference>